<gene>
    <name evidence="5" type="ORF">VZ94_18815</name>
</gene>
<evidence type="ECO:0000313" key="5">
    <source>
        <dbReference type="EMBL" id="KJV05354.1"/>
    </source>
</evidence>
<keyword evidence="2" id="KW-0964">Secreted</keyword>
<proteinExistence type="predicted"/>
<dbReference type="PANTHER" id="PTHR23303">
    <property type="entry name" value="CARBOXYPEPTIDASE REGULATORY REGION-CONTAINING"/>
    <property type="match status" value="1"/>
</dbReference>
<keyword evidence="6" id="KW-1185">Reference proteome</keyword>
<dbReference type="Proteomes" id="UP000033684">
    <property type="component" value="Unassembled WGS sequence"/>
</dbReference>
<name>A0A0F3IIN3_9GAMM</name>
<sequence>MANNNGTISFYLYSTTKQGQVPSFFDIKINVTTNTGLNLGIVDAWCIDTGVGIEWLKNYTGTLYATNEYQTWDSAIFPTVGNKENFDSVTWLLNQDFSKAGNVGGYTYADVQGAIWTLLGDGNTSTWAPGENYNMTRISQLVTLALSHDGYKADITDADTTNDYTTLAIDTLTADGTTAKQPLIIKVQSAALGDYVWEDTNADGIQDATEKGIAGVEVKLVRDLNNDNKFDGPNEVLQTTTTGPNGEYKFVGLTPGADYRVVFSTPNGFDNASPRHIGDIAKDSDGAVSDIVVLGAGEWNKTIDAGFYKLASLGDRVWVDANANGVQDAGEANKEGVTVELYKSSDLTTPITSQVTGSDGAYKFTDLV</sequence>
<dbReference type="InterPro" id="IPR033764">
    <property type="entry name" value="Sdr_B"/>
</dbReference>
<comment type="caution">
    <text evidence="5">The sequence shown here is derived from an EMBL/GenBank/DDBJ whole genome shotgun (WGS) entry which is preliminary data.</text>
</comment>
<dbReference type="Gene3D" id="2.60.40.10">
    <property type="entry name" value="Immunoglobulins"/>
    <property type="match status" value="2"/>
</dbReference>
<evidence type="ECO:0000256" key="1">
    <source>
        <dbReference type="ARBA" id="ARBA00004613"/>
    </source>
</evidence>
<dbReference type="InterPro" id="IPR051417">
    <property type="entry name" value="SDr/BOS_complex"/>
</dbReference>
<dbReference type="EMBL" id="LAJX01000243">
    <property type="protein sequence ID" value="KJV05354.1"/>
    <property type="molecule type" value="Genomic_DNA"/>
</dbReference>
<evidence type="ECO:0000256" key="2">
    <source>
        <dbReference type="ARBA" id="ARBA00022525"/>
    </source>
</evidence>
<evidence type="ECO:0000256" key="3">
    <source>
        <dbReference type="ARBA" id="ARBA00022729"/>
    </source>
</evidence>
<organism evidence="5 6">
    <name type="scientific">Methylocucumis oryzae</name>
    <dbReference type="NCBI Taxonomy" id="1632867"/>
    <lineage>
        <taxon>Bacteria</taxon>
        <taxon>Pseudomonadati</taxon>
        <taxon>Pseudomonadota</taxon>
        <taxon>Gammaproteobacteria</taxon>
        <taxon>Methylococcales</taxon>
        <taxon>Methylococcaceae</taxon>
        <taxon>Methylocucumis</taxon>
    </lineage>
</organism>
<feature type="domain" description="SD-repeat containing protein B" evidence="4">
    <location>
        <begin position="311"/>
        <end position="367"/>
    </location>
</feature>
<dbReference type="PANTHER" id="PTHR23303:SF15">
    <property type="entry name" value="COLOSSIN-A"/>
    <property type="match status" value="1"/>
</dbReference>
<dbReference type="SUPFAM" id="SSF117074">
    <property type="entry name" value="Hypothetical protein PA1324"/>
    <property type="match status" value="2"/>
</dbReference>
<dbReference type="RefSeq" id="WP_045780407.1">
    <property type="nucleotide sequence ID" value="NZ_LAJX01000243.1"/>
</dbReference>
<dbReference type="AlphaFoldDB" id="A0A0F3IIN3"/>
<reference evidence="6" key="1">
    <citation type="submission" date="2015-03" db="EMBL/GenBank/DDBJ databases">
        <title>Draft genome sequence of a novel methanotroph (Sn10-6) isolated from flooded ricefield rhizosphere in India.</title>
        <authorList>
            <person name="Pandit P.S."/>
            <person name="Pore S.D."/>
            <person name="Arora P."/>
            <person name="Kapse N.G."/>
            <person name="Dhakephalkar P.K."/>
            <person name="Rahalkar M.C."/>
        </authorList>
    </citation>
    <scope>NUCLEOTIDE SEQUENCE [LARGE SCALE GENOMIC DNA]</scope>
    <source>
        <strain evidence="6">Sn10-6</strain>
    </source>
</reference>
<reference evidence="5 6" key="2">
    <citation type="journal article" date="2016" name="Microb. Ecol.">
        <title>Genome Characteristics of a Novel Type I Methanotroph (Sn10-6) Isolated from a Flooded Indian Rice Field.</title>
        <authorList>
            <person name="Rahalkar M.C."/>
            <person name="Pandit P.S."/>
            <person name="Dhakephalkar P.K."/>
            <person name="Pore S."/>
            <person name="Arora P."/>
            <person name="Kapse N."/>
        </authorList>
    </citation>
    <scope>NUCLEOTIDE SEQUENCE [LARGE SCALE GENOMIC DNA]</scope>
    <source>
        <strain evidence="5 6">Sn10-6</strain>
    </source>
</reference>
<protein>
    <recommendedName>
        <fullName evidence="4">SD-repeat containing protein B domain-containing protein</fullName>
    </recommendedName>
</protein>
<dbReference type="Pfam" id="PF17210">
    <property type="entry name" value="SdrD_B"/>
    <property type="match status" value="2"/>
</dbReference>
<feature type="domain" description="SD-repeat containing protein B" evidence="4">
    <location>
        <begin position="191"/>
        <end position="307"/>
    </location>
</feature>
<dbReference type="GO" id="GO:0005576">
    <property type="term" value="C:extracellular region"/>
    <property type="evidence" value="ECO:0007669"/>
    <property type="project" value="UniProtKB-SubCell"/>
</dbReference>
<feature type="non-terminal residue" evidence="5">
    <location>
        <position position="368"/>
    </location>
</feature>
<dbReference type="InterPro" id="IPR013783">
    <property type="entry name" value="Ig-like_fold"/>
</dbReference>
<evidence type="ECO:0000259" key="4">
    <source>
        <dbReference type="Pfam" id="PF17210"/>
    </source>
</evidence>
<keyword evidence="3" id="KW-0732">Signal</keyword>
<accession>A0A0F3IIN3</accession>
<comment type="subcellular location">
    <subcellularLocation>
        <location evidence="1">Secreted</location>
    </subcellularLocation>
</comment>
<evidence type="ECO:0000313" key="6">
    <source>
        <dbReference type="Proteomes" id="UP000033684"/>
    </source>
</evidence>